<keyword evidence="3" id="KW-0540">Nuclease</keyword>
<evidence type="ECO:0000256" key="1">
    <source>
        <dbReference type="SAM" id="Phobius"/>
    </source>
</evidence>
<accession>A0ABS5UTS4</accession>
<dbReference type="SUPFAM" id="SSF56219">
    <property type="entry name" value="DNase I-like"/>
    <property type="match status" value="1"/>
</dbReference>
<dbReference type="Proteomes" id="UP000711736">
    <property type="component" value="Unassembled WGS sequence"/>
</dbReference>
<gene>
    <name evidence="3" type="ORF">JS530_02575</name>
</gene>
<keyword evidence="4" id="KW-1185">Reference proteome</keyword>
<evidence type="ECO:0000313" key="3">
    <source>
        <dbReference type="EMBL" id="MBT1174404.1"/>
    </source>
</evidence>
<dbReference type="InterPro" id="IPR005135">
    <property type="entry name" value="Endo/exonuclease/phosphatase"/>
</dbReference>
<protein>
    <submittedName>
        <fullName evidence="3">Endonuclease/exonuclease/phosphatase family protein</fullName>
    </submittedName>
</protein>
<comment type="caution">
    <text evidence="3">The sequence shown here is derived from an EMBL/GenBank/DDBJ whole genome shotgun (WGS) entry which is preliminary data.</text>
</comment>
<organism evidence="3 4">
    <name type="scientific">Bifidobacterium colobi</name>
    <dbReference type="NCBI Taxonomy" id="2809026"/>
    <lineage>
        <taxon>Bacteria</taxon>
        <taxon>Bacillati</taxon>
        <taxon>Actinomycetota</taxon>
        <taxon>Actinomycetes</taxon>
        <taxon>Bifidobacteriales</taxon>
        <taxon>Bifidobacteriaceae</taxon>
        <taxon>Bifidobacterium</taxon>
    </lineage>
</organism>
<keyword evidence="3" id="KW-0378">Hydrolase</keyword>
<feature type="domain" description="Endonuclease/exonuclease/phosphatase" evidence="2">
    <location>
        <begin position="118"/>
        <end position="368"/>
    </location>
</feature>
<keyword evidence="1" id="KW-0472">Membrane</keyword>
<evidence type="ECO:0000313" key="4">
    <source>
        <dbReference type="Proteomes" id="UP000711736"/>
    </source>
</evidence>
<dbReference type="EMBL" id="JAFEJU010000002">
    <property type="protein sequence ID" value="MBT1174404.1"/>
    <property type="molecule type" value="Genomic_DNA"/>
</dbReference>
<keyword evidence="1" id="KW-1133">Transmembrane helix</keyword>
<keyword evidence="1" id="KW-0812">Transmembrane</keyword>
<keyword evidence="3" id="KW-0255">Endonuclease</keyword>
<sequence>MTTLFVAVVILAWLWLGLCALPAGLEAHMPMPYMIALTPFLWVPLVALAGVAAWQQNWGAVCLLLVAALMTSSQRISYWGTGMRAGAKQHRETTRETDSAATADGAANTMLPHRFAVMTLNCRYGRADAGAIVTAVRERHIAVLALQEVTDALIARLDEAGIAELLPYRQSGEPQDTDNGGYNVLFSRYEPAAAVPNVVTIPAADVPAMTLRLAEHTAHGAGIAFAATDTSNIISSTPESANPGNGTQASDTTRTITFCSAHPKSPMRGCADWSAGILGLGSIAKASAIGDHNIAVVMGDLNSSTDHPSFRALLKAGFKDASLAQGAGPNLTFPRWLTWPRIELDHVLFTPGLKPSGVKAFEVKDTDHLALTATLTVR</sequence>
<evidence type="ECO:0000259" key="2">
    <source>
        <dbReference type="Pfam" id="PF03372"/>
    </source>
</evidence>
<dbReference type="Gene3D" id="3.60.10.10">
    <property type="entry name" value="Endonuclease/exonuclease/phosphatase"/>
    <property type="match status" value="1"/>
</dbReference>
<dbReference type="RefSeq" id="WP_214375671.1">
    <property type="nucleotide sequence ID" value="NZ_JAFEJU010000002.1"/>
</dbReference>
<feature type="transmembrane region" description="Helical" evidence="1">
    <location>
        <begin position="35"/>
        <end position="54"/>
    </location>
</feature>
<dbReference type="InterPro" id="IPR036691">
    <property type="entry name" value="Endo/exonu/phosph_ase_sf"/>
</dbReference>
<name>A0ABS5UTS4_9BIFI</name>
<dbReference type="GO" id="GO:0004519">
    <property type="term" value="F:endonuclease activity"/>
    <property type="evidence" value="ECO:0007669"/>
    <property type="project" value="UniProtKB-KW"/>
</dbReference>
<feature type="transmembrane region" description="Helical" evidence="1">
    <location>
        <begin position="61"/>
        <end position="80"/>
    </location>
</feature>
<proteinExistence type="predicted"/>
<reference evidence="3 4" key="1">
    <citation type="journal article" date="2021" name="Environ. Microbiol.">
        <title>Genetic insights into the dark matter of the mammalian gut microbiota through targeted genome reconstruction.</title>
        <authorList>
            <person name="Lugli G.A."/>
            <person name="Alessandri G."/>
            <person name="Milani C."/>
            <person name="Viappiani A."/>
            <person name="Fontana F."/>
            <person name="Tarracchini C."/>
            <person name="Mancabelli L."/>
            <person name="Argentini C."/>
            <person name="Ruiz L."/>
            <person name="Margolles A."/>
            <person name="van Sinderen D."/>
            <person name="Turroni F."/>
            <person name="Ventura M."/>
        </authorList>
    </citation>
    <scope>NUCLEOTIDE SEQUENCE [LARGE SCALE GENOMIC DNA]</scope>
    <source>
        <strain evidence="3 4">LC6</strain>
    </source>
</reference>
<dbReference type="Pfam" id="PF03372">
    <property type="entry name" value="Exo_endo_phos"/>
    <property type="match status" value="1"/>
</dbReference>